<proteinExistence type="inferred from homology"/>
<keyword evidence="6" id="KW-1185">Reference proteome</keyword>
<dbReference type="Pfam" id="PF12936">
    <property type="entry name" value="Kri1_C"/>
    <property type="match status" value="1"/>
</dbReference>
<feature type="compositionally biased region" description="Polar residues" evidence="3">
    <location>
        <begin position="238"/>
        <end position="249"/>
    </location>
</feature>
<feature type="region of interest" description="Disordered" evidence="3">
    <location>
        <begin position="1"/>
        <end position="52"/>
    </location>
</feature>
<feature type="domain" description="Kri1-like C-terminal" evidence="4">
    <location>
        <begin position="356"/>
        <end position="438"/>
    </location>
</feature>
<reference evidence="5 6" key="1">
    <citation type="journal article" date="2024" name="BMC Biol.">
        <title>Comparative genomics of Ascetosporea gives new insight into the evolutionary basis for animal parasitism in Rhizaria.</title>
        <authorList>
            <person name="Hiltunen Thoren M."/>
            <person name="Onut-Brannstrom I."/>
            <person name="Alfjorden A."/>
            <person name="Peckova H."/>
            <person name="Swords F."/>
            <person name="Hooper C."/>
            <person name="Holzer A.S."/>
            <person name="Bass D."/>
            <person name="Burki F."/>
        </authorList>
    </citation>
    <scope>NUCLEOTIDE SEQUENCE [LARGE SCALE GENOMIC DNA]</scope>
    <source>
        <strain evidence="5">20-A016</strain>
    </source>
</reference>
<dbReference type="InterPro" id="IPR018034">
    <property type="entry name" value="Kri1"/>
</dbReference>
<organism evidence="5 6">
    <name type="scientific">Bonamia ostreae</name>
    <dbReference type="NCBI Taxonomy" id="126728"/>
    <lineage>
        <taxon>Eukaryota</taxon>
        <taxon>Sar</taxon>
        <taxon>Rhizaria</taxon>
        <taxon>Endomyxa</taxon>
        <taxon>Ascetosporea</taxon>
        <taxon>Haplosporida</taxon>
        <taxon>Bonamia</taxon>
    </lineage>
</organism>
<feature type="coiled-coil region" evidence="2">
    <location>
        <begin position="341"/>
        <end position="368"/>
    </location>
</feature>
<feature type="compositionally biased region" description="Polar residues" evidence="3">
    <location>
        <begin position="125"/>
        <end position="136"/>
    </location>
</feature>
<dbReference type="EMBL" id="JBDODL010000464">
    <property type="protein sequence ID" value="MES1919971.1"/>
    <property type="molecule type" value="Genomic_DNA"/>
</dbReference>
<sequence>MAKKIKINKEYEKKFNEKRQKNEISHKNSILQQSKYDSETSESEDENAKLLTPELDSKLNKLIKMIRKDHPKLKSIENSYFAHEKRENHNDDKQKISRERTKNQFEKKQSVSQLIAIQLDRDSQAPDQKSASISSQKLKEKSVKKFLKAAKKEFKSDSEESGDFFTEAKNHSKETDFLDGFFESRFWSRNSDAEDIPKFKSLGNESQPDVSDDEDELDRQDEFEKSYNFRFEEPGGTSLKTFSRNQVDSVRNKESRRKAQRKSRRERKERELNVRRKEVERLKKIRDDQIKERLEQIKEIAGVDQIDFTPSDLEEAYDGNKFEQKMSDIFNKAFSNISEVAKNDQENEKRIEEKLKEIESKLNSKNKLDFEDIISGGLKTRFKYVNVRPKNYGLSTEQILNSDDKKLTENISIKFMAPYRNDIEGEKWSQWKHKRNKDDNDNKFARTESFFVTLEILRRENKTKKSKFQT</sequence>
<evidence type="ECO:0000259" key="4">
    <source>
        <dbReference type="Pfam" id="PF12936"/>
    </source>
</evidence>
<name>A0ABV2AJV5_9EUKA</name>
<evidence type="ECO:0000313" key="6">
    <source>
        <dbReference type="Proteomes" id="UP001439008"/>
    </source>
</evidence>
<feature type="compositionally biased region" description="Basic and acidic residues" evidence="3">
    <location>
        <begin position="82"/>
        <end position="109"/>
    </location>
</feature>
<evidence type="ECO:0000256" key="3">
    <source>
        <dbReference type="SAM" id="MobiDB-lite"/>
    </source>
</evidence>
<feature type="region of interest" description="Disordered" evidence="3">
    <location>
        <begin position="196"/>
        <end position="219"/>
    </location>
</feature>
<feature type="compositionally biased region" description="Basic residues" evidence="3">
    <location>
        <begin position="254"/>
        <end position="265"/>
    </location>
</feature>
<comment type="caution">
    <text evidence="5">The sequence shown here is derived from an EMBL/GenBank/DDBJ whole genome shotgun (WGS) entry which is preliminary data.</text>
</comment>
<protein>
    <recommendedName>
        <fullName evidence="4">Kri1-like C-terminal domain-containing protein</fullName>
    </recommendedName>
</protein>
<dbReference type="PANTHER" id="PTHR14490">
    <property type="entry name" value="ZINC FINGER, ZZ TYPE"/>
    <property type="match status" value="1"/>
</dbReference>
<dbReference type="InterPro" id="IPR024626">
    <property type="entry name" value="Kri1-like_C"/>
</dbReference>
<evidence type="ECO:0000256" key="1">
    <source>
        <dbReference type="ARBA" id="ARBA00007473"/>
    </source>
</evidence>
<evidence type="ECO:0000256" key="2">
    <source>
        <dbReference type="SAM" id="Coils"/>
    </source>
</evidence>
<feature type="region of interest" description="Disordered" evidence="3">
    <location>
        <begin position="119"/>
        <end position="138"/>
    </location>
</feature>
<keyword evidence="2" id="KW-0175">Coiled coil</keyword>
<comment type="similarity">
    <text evidence="1">Belongs to the KRI1 family.</text>
</comment>
<dbReference type="Pfam" id="PF05178">
    <property type="entry name" value="Kri1"/>
    <property type="match status" value="1"/>
</dbReference>
<feature type="compositionally biased region" description="Acidic residues" evidence="3">
    <location>
        <begin position="210"/>
        <end position="219"/>
    </location>
</feature>
<feature type="compositionally biased region" description="Basic and acidic residues" evidence="3">
    <location>
        <begin position="7"/>
        <end position="26"/>
    </location>
</feature>
<dbReference type="PANTHER" id="PTHR14490:SF5">
    <property type="entry name" value="PROTEIN KRI1 HOMOLOG"/>
    <property type="match status" value="1"/>
</dbReference>
<dbReference type="Proteomes" id="UP001439008">
    <property type="component" value="Unassembled WGS sequence"/>
</dbReference>
<feature type="region of interest" description="Disordered" evidence="3">
    <location>
        <begin position="231"/>
        <end position="271"/>
    </location>
</feature>
<feature type="region of interest" description="Disordered" evidence="3">
    <location>
        <begin position="73"/>
        <end position="109"/>
    </location>
</feature>
<evidence type="ECO:0000313" key="5">
    <source>
        <dbReference type="EMBL" id="MES1919971.1"/>
    </source>
</evidence>
<gene>
    <name evidence="5" type="ORF">MHBO_001709</name>
</gene>
<accession>A0ABV2AJV5</accession>